<organism evidence="5 6">
    <name type="scientific">Pseudonocardia spirodelae</name>
    <dbReference type="NCBI Taxonomy" id="3133431"/>
    <lineage>
        <taxon>Bacteria</taxon>
        <taxon>Bacillati</taxon>
        <taxon>Actinomycetota</taxon>
        <taxon>Actinomycetes</taxon>
        <taxon>Pseudonocardiales</taxon>
        <taxon>Pseudonocardiaceae</taxon>
        <taxon>Pseudonocardia</taxon>
    </lineage>
</organism>
<keyword evidence="2" id="KW-0808">Transferase</keyword>
<dbReference type="PANTHER" id="PTHR37418">
    <property type="entry name" value="3-KETO-5-AMINOHEXANOATE CLEAVAGE ENZYME-RELATED"/>
    <property type="match status" value="1"/>
</dbReference>
<proteinExistence type="predicted"/>
<dbReference type="InterPro" id="IPR008567">
    <property type="entry name" value="BKACE"/>
</dbReference>
<evidence type="ECO:0000313" key="6">
    <source>
        <dbReference type="Proteomes" id="UP001364211"/>
    </source>
</evidence>
<evidence type="ECO:0000256" key="2">
    <source>
        <dbReference type="ARBA" id="ARBA00022679"/>
    </source>
</evidence>
<reference evidence="5 6" key="1">
    <citation type="submission" date="2024-03" db="EMBL/GenBank/DDBJ databases">
        <title>Draft genome sequence of Pseudonocardia sp. DW16-2.</title>
        <authorList>
            <person name="Duangmal K."/>
        </authorList>
    </citation>
    <scope>NUCLEOTIDE SEQUENCE [LARGE SCALE GENOMIC DNA]</scope>
    <source>
        <strain evidence="5 6">DW16-2</strain>
    </source>
</reference>
<keyword evidence="6" id="KW-1185">Reference proteome</keyword>
<dbReference type="Pfam" id="PF05853">
    <property type="entry name" value="BKACE"/>
    <property type="match status" value="1"/>
</dbReference>
<dbReference type="Proteomes" id="UP001364211">
    <property type="component" value="Unassembled WGS sequence"/>
</dbReference>
<accession>A0ABU8TA07</accession>
<dbReference type="RefSeq" id="WP_340292331.1">
    <property type="nucleotide sequence ID" value="NZ_JBBJUP010000014.1"/>
</dbReference>
<keyword evidence="4" id="KW-0862">Zinc</keyword>
<name>A0ABU8TA07_9PSEU</name>
<dbReference type="InterPro" id="IPR013785">
    <property type="entry name" value="Aldolase_TIM"/>
</dbReference>
<protein>
    <submittedName>
        <fullName evidence="5">3-keto-5-aminohexanoate cleavage protein</fullName>
    </submittedName>
</protein>
<comment type="cofactor">
    <cofactor evidence="1">
        <name>Zn(2+)</name>
        <dbReference type="ChEBI" id="CHEBI:29105"/>
    </cofactor>
</comment>
<dbReference type="PANTHER" id="PTHR37418:SF2">
    <property type="entry name" value="3-KETO-5-AMINOHEXANOATE CLEAVAGE ENZYME"/>
    <property type="match status" value="1"/>
</dbReference>
<evidence type="ECO:0000313" key="5">
    <source>
        <dbReference type="EMBL" id="MEJ8280795.1"/>
    </source>
</evidence>
<keyword evidence="3" id="KW-0479">Metal-binding</keyword>
<comment type="caution">
    <text evidence="5">The sequence shown here is derived from an EMBL/GenBank/DDBJ whole genome shotgun (WGS) entry which is preliminary data.</text>
</comment>
<evidence type="ECO:0000256" key="3">
    <source>
        <dbReference type="ARBA" id="ARBA00022723"/>
    </source>
</evidence>
<dbReference type="EMBL" id="JBBJUP010000014">
    <property type="protein sequence ID" value="MEJ8280795.1"/>
    <property type="molecule type" value="Genomic_DNA"/>
</dbReference>
<sequence length="295" mass="31546">MAEPVVIEVRCNEAAERDGNPALPYGPQEVVTELLASARAGASVLHWHARDADGTERADDVALYREVIRGVRESSRDTVLHPTLGFMATQGDARGRMRHILELMEDPQTRVDVVPVDFGAYGADLWDAAGGRFRTGDRFVVNEVGYLRELLGVIAGTGLAVYPVVWSAGGVRTARSLQAEGLLPRTSVWCLGFTGDEVPGGPPPTPANLQTFLDELPPGDPWTVHCRNGDVLPLAAWAITRGGHVSIGLGDFGYDRFGAPRNSELVARVAGLAETLGRPVATPAQAREILGLDPA</sequence>
<dbReference type="Gene3D" id="3.20.20.70">
    <property type="entry name" value="Aldolase class I"/>
    <property type="match status" value="1"/>
</dbReference>
<gene>
    <name evidence="5" type="ORF">WJX68_17770</name>
</gene>
<evidence type="ECO:0000256" key="4">
    <source>
        <dbReference type="ARBA" id="ARBA00022833"/>
    </source>
</evidence>
<evidence type="ECO:0000256" key="1">
    <source>
        <dbReference type="ARBA" id="ARBA00001947"/>
    </source>
</evidence>